<accession>A0A1D1ZJI4</accession>
<dbReference type="GO" id="GO:0005666">
    <property type="term" value="C:RNA polymerase III complex"/>
    <property type="evidence" value="ECO:0007669"/>
    <property type="project" value="UniProtKB-UniRule"/>
</dbReference>
<comment type="subcellular location">
    <subcellularLocation>
        <location evidence="1 7">Nucleus</location>
    </subcellularLocation>
</comment>
<dbReference type="GO" id="GO:0003697">
    <property type="term" value="F:single-stranded DNA binding"/>
    <property type="evidence" value="ECO:0007669"/>
    <property type="project" value="UniProtKB-UniRule"/>
</dbReference>
<evidence type="ECO:0000256" key="2">
    <source>
        <dbReference type="ARBA" id="ARBA00007206"/>
    </source>
</evidence>
<evidence type="ECO:0000256" key="1">
    <source>
        <dbReference type="ARBA" id="ARBA00004123"/>
    </source>
</evidence>
<dbReference type="InterPro" id="IPR039748">
    <property type="entry name" value="RPC3"/>
</dbReference>
<comment type="subunit">
    <text evidence="7">Component of the RNA polymerase III (Pol III) complex consisting of 17 subunits.</text>
</comment>
<dbReference type="Pfam" id="PF22536">
    <property type="entry name" value="WHD_POLR3C"/>
    <property type="match status" value="1"/>
</dbReference>
<evidence type="ECO:0000313" key="12">
    <source>
        <dbReference type="EMBL" id="JAT67150.1"/>
    </source>
</evidence>
<gene>
    <name evidence="12" type="primary">POLR3C_3</name>
    <name evidence="12" type="ORF">g.69660</name>
</gene>
<comment type="function">
    <text evidence="7">DNA-dependent RNA polymerase catalyzes the transcription of DNA into RNA using the four ribonucleoside triphosphates as substrates. Specific core component of RNA polymerase III which synthesizes small RNAs, such as 5S rRNA and tRNAs.</text>
</comment>
<evidence type="ECO:0000256" key="4">
    <source>
        <dbReference type="ARBA" id="ARBA00022478"/>
    </source>
</evidence>
<evidence type="ECO:0000256" key="6">
    <source>
        <dbReference type="ARBA" id="ARBA00023242"/>
    </source>
</evidence>
<protein>
    <recommendedName>
        <fullName evidence="3 7">DNA-directed RNA polymerase III subunit RPC3</fullName>
        <shortName evidence="7">RNA polymerase III subunit C3</shortName>
    </recommendedName>
</protein>
<feature type="domain" description="DNA-directed RNA polymerase III subunit RPC3 winged-helix" evidence="11">
    <location>
        <begin position="338"/>
        <end position="395"/>
    </location>
</feature>
<feature type="domain" description="RNA polymerase III subunit RPC82-related helix-turn-helix" evidence="10">
    <location>
        <begin position="9"/>
        <end position="66"/>
    </location>
</feature>
<dbReference type="InterPro" id="IPR055207">
    <property type="entry name" value="POLR3C_WHD"/>
</dbReference>
<evidence type="ECO:0000256" key="8">
    <source>
        <dbReference type="SAM" id="MobiDB-lite"/>
    </source>
</evidence>
<dbReference type="PANTHER" id="PTHR12949:SF0">
    <property type="entry name" value="DNA-DIRECTED RNA POLYMERASE III SUBUNIT RPC3"/>
    <property type="match status" value="1"/>
</dbReference>
<proteinExistence type="inferred from homology"/>
<dbReference type="InterPro" id="IPR008806">
    <property type="entry name" value="RNA_pol_III_Rpc82_C"/>
</dbReference>
<feature type="region of interest" description="Disordered" evidence="8">
    <location>
        <begin position="136"/>
        <end position="159"/>
    </location>
</feature>
<keyword evidence="5 7" id="KW-0804">Transcription</keyword>
<dbReference type="InterPro" id="IPR013197">
    <property type="entry name" value="RNA_pol_III_RPC82-rel_HTH"/>
</dbReference>
<organism evidence="12">
    <name type="scientific">Anthurium amnicola</name>
    <dbReference type="NCBI Taxonomy" id="1678845"/>
    <lineage>
        <taxon>Eukaryota</taxon>
        <taxon>Viridiplantae</taxon>
        <taxon>Streptophyta</taxon>
        <taxon>Embryophyta</taxon>
        <taxon>Tracheophyta</taxon>
        <taxon>Spermatophyta</taxon>
        <taxon>Magnoliopsida</taxon>
        <taxon>Liliopsida</taxon>
        <taxon>Araceae</taxon>
        <taxon>Pothoideae</taxon>
        <taxon>Potheae</taxon>
        <taxon>Anthurium</taxon>
    </lineage>
</organism>
<evidence type="ECO:0000256" key="5">
    <source>
        <dbReference type="ARBA" id="ARBA00023163"/>
    </source>
</evidence>
<evidence type="ECO:0000259" key="9">
    <source>
        <dbReference type="Pfam" id="PF05645"/>
    </source>
</evidence>
<evidence type="ECO:0000256" key="7">
    <source>
        <dbReference type="RuleBase" id="RU367076"/>
    </source>
</evidence>
<keyword evidence="6 7" id="KW-0539">Nucleus</keyword>
<evidence type="ECO:0000256" key="3">
    <source>
        <dbReference type="ARBA" id="ARBA00016689"/>
    </source>
</evidence>
<dbReference type="Pfam" id="PF05645">
    <property type="entry name" value="RNA_pol_Rpc82"/>
    <property type="match status" value="1"/>
</dbReference>
<dbReference type="AlphaFoldDB" id="A0A1D1ZJI4"/>
<name>A0A1D1ZJI4_9ARAE</name>
<evidence type="ECO:0000259" key="10">
    <source>
        <dbReference type="Pfam" id="PF08221"/>
    </source>
</evidence>
<sequence>MVGQHGLNLAVDIITTHFGDFVAKVCSCLLHRGSLSLQEIARDTGFSHSRAKNCLLVLIQHNCVQAYSISRGGAPGASPKVVTQYMALFDNILHRLRFTKFLAIVAGEFDDHQCEALIEGLLQHGRLTFEQLVMRATSKPKENEEDETPSTRKRGAKSAIQTETLEQQALAAAALLDAERFSGFGDGVLDEKLGGKSLGGNIGEKRKHEELEFDKETQAAINENEVLWRANFEKLVHCLKKKVCVASVRERLSLDAAVVLEAMIESSNQQKPKDNSVTSSLDDILEWVMKRPGGRLMTMQHVRTCLEELKCKSSIGDARALYSIDLGDIVEECLREEVESLVLQRYGKEAYRIFRLLMKKNRPVETDSISDITFVEKKEAQGILYKLWMDSYLLMEFAVAYPGERRFLWKVNTGTLYEHILNEMYHAVLNLSQKIAQSREQPLEVVEQQAEDNQKKESNRLKKMRIIILETSLLRLDDALMLFHDF</sequence>
<dbReference type="InterPro" id="IPR036388">
    <property type="entry name" value="WH-like_DNA-bd_sf"/>
</dbReference>
<dbReference type="Pfam" id="PF08221">
    <property type="entry name" value="HTH_9"/>
    <property type="match status" value="1"/>
</dbReference>
<dbReference type="EMBL" id="GDJX01000786">
    <property type="protein sequence ID" value="JAT67150.1"/>
    <property type="molecule type" value="Transcribed_RNA"/>
</dbReference>
<dbReference type="Gene3D" id="1.10.10.10">
    <property type="entry name" value="Winged helix-like DNA-binding domain superfamily/Winged helix DNA-binding domain"/>
    <property type="match status" value="3"/>
</dbReference>
<feature type="domain" description="RNA polymerase III Rpc82 C -terminal" evidence="9">
    <location>
        <begin position="202"/>
        <end position="311"/>
    </location>
</feature>
<evidence type="ECO:0000259" key="11">
    <source>
        <dbReference type="Pfam" id="PF22536"/>
    </source>
</evidence>
<reference evidence="12" key="1">
    <citation type="submission" date="2015-07" db="EMBL/GenBank/DDBJ databases">
        <title>Transcriptome Assembly of Anthurium amnicola.</title>
        <authorList>
            <person name="Suzuki J."/>
        </authorList>
    </citation>
    <scope>NUCLEOTIDE SEQUENCE</scope>
</reference>
<dbReference type="GO" id="GO:0006351">
    <property type="term" value="P:DNA-templated transcription"/>
    <property type="evidence" value="ECO:0007669"/>
    <property type="project" value="InterPro"/>
</dbReference>
<keyword evidence="4 7" id="KW-0240">DNA-directed RNA polymerase</keyword>
<dbReference type="FunFam" id="1.10.10.10:FF:000218">
    <property type="entry name" value="DNA-directed RNA polymerase III subunit RPC3"/>
    <property type="match status" value="1"/>
</dbReference>
<comment type="similarity">
    <text evidence="2 7">Belongs to the eukaryotic RPC3/POLR3C RNA polymerase subunit family.</text>
</comment>
<dbReference type="PANTHER" id="PTHR12949">
    <property type="entry name" value="RNA POLYMERASE III DNA DIRECTED -RELATED"/>
    <property type="match status" value="1"/>
</dbReference>